<evidence type="ECO:0000256" key="1">
    <source>
        <dbReference type="ARBA" id="ARBA00001946"/>
    </source>
</evidence>
<organism evidence="4 5">
    <name type="scientific">Aureibacillus halotolerans</name>
    <dbReference type="NCBI Taxonomy" id="1508390"/>
    <lineage>
        <taxon>Bacteria</taxon>
        <taxon>Bacillati</taxon>
        <taxon>Bacillota</taxon>
        <taxon>Bacilli</taxon>
        <taxon>Bacillales</taxon>
        <taxon>Bacillaceae</taxon>
        <taxon>Aureibacillus</taxon>
    </lineage>
</organism>
<comment type="cofactor">
    <cofactor evidence="1">
        <name>Mg(2+)</name>
        <dbReference type="ChEBI" id="CHEBI:18420"/>
    </cofactor>
</comment>
<dbReference type="PANTHER" id="PTHR11839">
    <property type="entry name" value="UDP/ADP-SUGAR PYROPHOSPHATASE"/>
    <property type="match status" value="1"/>
</dbReference>
<sequence>MKLEEETLGKEIVFEGRLIRVEVEDVRLPDHSHSKREIVRHPGAVAVIAHDENGRLVLVRQYRKALGKVIYEIPAGKKETGEESLVTAQRELEEETGYTASEWKEITSFYTSPGFADECIELYEAKGLTLSQGLQTDEDEFLEVVHVTLEEANELQKEKKIHDAKTAYALLYLANR</sequence>
<dbReference type="Gene3D" id="3.90.79.10">
    <property type="entry name" value="Nucleoside Triphosphate Pyrophosphohydrolase"/>
    <property type="match status" value="1"/>
</dbReference>
<name>A0A4R6U7F8_9BACI</name>
<dbReference type="Proteomes" id="UP000295632">
    <property type="component" value="Unassembled WGS sequence"/>
</dbReference>
<dbReference type="InterPro" id="IPR015797">
    <property type="entry name" value="NUDIX_hydrolase-like_dom_sf"/>
</dbReference>
<evidence type="ECO:0000313" key="5">
    <source>
        <dbReference type="Proteomes" id="UP000295632"/>
    </source>
</evidence>
<dbReference type="EMBL" id="SNYJ01000003">
    <property type="protein sequence ID" value="TDQ41612.1"/>
    <property type="molecule type" value="Genomic_DNA"/>
</dbReference>
<evidence type="ECO:0000259" key="3">
    <source>
        <dbReference type="PROSITE" id="PS51462"/>
    </source>
</evidence>
<dbReference type="AlphaFoldDB" id="A0A4R6U7F8"/>
<comment type="caution">
    <text evidence="4">The sequence shown here is derived from an EMBL/GenBank/DDBJ whole genome shotgun (WGS) entry which is preliminary data.</text>
</comment>
<dbReference type="GO" id="GO:0006753">
    <property type="term" value="P:nucleoside phosphate metabolic process"/>
    <property type="evidence" value="ECO:0007669"/>
    <property type="project" value="TreeGrafter"/>
</dbReference>
<dbReference type="PROSITE" id="PS00893">
    <property type="entry name" value="NUDIX_BOX"/>
    <property type="match status" value="1"/>
</dbReference>
<accession>A0A4R6U7F8</accession>
<dbReference type="PANTHER" id="PTHR11839:SF18">
    <property type="entry name" value="NUDIX HYDROLASE DOMAIN-CONTAINING PROTEIN"/>
    <property type="match status" value="1"/>
</dbReference>
<evidence type="ECO:0000313" key="4">
    <source>
        <dbReference type="EMBL" id="TDQ41612.1"/>
    </source>
</evidence>
<dbReference type="GO" id="GO:0005829">
    <property type="term" value="C:cytosol"/>
    <property type="evidence" value="ECO:0007669"/>
    <property type="project" value="TreeGrafter"/>
</dbReference>
<gene>
    <name evidence="4" type="ORF">EV213_103191</name>
</gene>
<dbReference type="InterPro" id="IPR000086">
    <property type="entry name" value="NUDIX_hydrolase_dom"/>
</dbReference>
<dbReference type="PROSITE" id="PS51462">
    <property type="entry name" value="NUDIX"/>
    <property type="match status" value="1"/>
</dbReference>
<reference evidence="4 5" key="1">
    <citation type="submission" date="2019-03" db="EMBL/GenBank/DDBJ databases">
        <title>Genomic Encyclopedia of Type Strains, Phase IV (KMG-IV): sequencing the most valuable type-strain genomes for metagenomic binning, comparative biology and taxonomic classification.</title>
        <authorList>
            <person name="Goeker M."/>
        </authorList>
    </citation>
    <scope>NUCLEOTIDE SEQUENCE [LARGE SCALE GENOMIC DNA]</scope>
    <source>
        <strain evidence="4 5">DSM 28697</strain>
    </source>
</reference>
<dbReference type="FunFam" id="3.90.79.10:FF:000024">
    <property type="entry name" value="ADP-ribose pyrophosphatase"/>
    <property type="match status" value="1"/>
</dbReference>
<dbReference type="OrthoDB" id="9806150at2"/>
<dbReference type="SUPFAM" id="SSF55811">
    <property type="entry name" value="Nudix"/>
    <property type="match status" value="1"/>
</dbReference>
<protein>
    <submittedName>
        <fullName evidence="4">ADP-ribose pyrophosphatase</fullName>
    </submittedName>
</protein>
<keyword evidence="5" id="KW-1185">Reference proteome</keyword>
<dbReference type="RefSeq" id="WP_133579472.1">
    <property type="nucleotide sequence ID" value="NZ_SNYJ01000003.1"/>
</dbReference>
<keyword evidence="2" id="KW-0378">Hydrolase</keyword>
<dbReference type="GO" id="GO:0019693">
    <property type="term" value="P:ribose phosphate metabolic process"/>
    <property type="evidence" value="ECO:0007669"/>
    <property type="project" value="TreeGrafter"/>
</dbReference>
<feature type="domain" description="Nudix hydrolase" evidence="3">
    <location>
        <begin position="39"/>
        <end position="169"/>
    </location>
</feature>
<dbReference type="InterPro" id="IPR020084">
    <property type="entry name" value="NUDIX_hydrolase_CS"/>
</dbReference>
<dbReference type="Pfam" id="PF00293">
    <property type="entry name" value="NUDIX"/>
    <property type="match status" value="1"/>
</dbReference>
<dbReference type="GO" id="GO:0016787">
    <property type="term" value="F:hydrolase activity"/>
    <property type="evidence" value="ECO:0007669"/>
    <property type="project" value="UniProtKB-KW"/>
</dbReference>
<evidence type="ECO:0000256" key="2">
    <source>
        <dbReference type="ARBA" id="ARBA00022801"/>
    </source>
</evidence>
<proteinExistence type="predicted"/>